<accession>C4GG89</accession>
<dbReference type="Proteomes" id="UP000003009">
    <property type="component" value="Unassembled WGS sequence"/>
</dbReference>
<dbReference type="EMBL" id="ACJW02000002">
    <property type="protein sequence ID" value="EEP69244.1"/>
    <property type="molecule type" value="Genomic_DNA"/>
</dbReference>
<dbReference type="HOGENOM" id="CLU_2569278_0_0_4"/>
<proteinExistence type="predicted"/>
<organism evidence="2 3">
    <name type="scientific">Kingella oralis ATCC 51147</name>
    <dbReference type="NCBI Taxonomy" id="629741"/>
    <lineage>
        <taxon>Bacteria</taxon>
        <taxon>Pseudomonadati</taxon>
        <taxon>Pseudomonadota</taxon>
        <taxon>Betaproteobacteria</taxon>
        <taxon>Neisseriales</taxon>
        <taxon>Neisseriaceae</taxon>
        <taxon>Kingella</taxon>
    </lineage>
</organism>
<keyword evidence="3" id="KW-1185">Reference proteome</keyword>
<name>C4GG89_9NEIS</name>
<evidence type="ECO:0000313" key="3">
    <source>
        <dbReference type="Proteomes" id="UP000003009"/>
    </source>
</evidence>
<protein>
    <submittedName>
        <fullName evidence="2">Uncharacterized protein</fullName>
    </submittedName>
</protein>
<evidence type="ECO:0000256" key="1">
    <source>
        <dbReference type="SAM" id="MobiDB-lite"/>
    </source>
</evidence>
<gene>
    <name evidence="2" type="ORF">GCWU000324_01156</name>
</gene>
<feature type="region of interest" description="Disordered" evidence="1">
    <location>
        <begin position="16"/>
        <end position="54"/>
    </location>
</feature>
<reference evidence="2" key="1">
    <citation type="submission" date="2009-04" db="EMBL/GenBank/DDBJ databases">
        <authorList>
            <person name="Weinstock G."/>
            <person name="Sodergren E."/>
            <person name="Clifton S."/>
            <person name="Fulton L."/>
            <person name="Fulton B."/>
            <person name="Courtney L."/>
            <person name="Fronick C."/>
            <person name="Harrison M."/>
            <person name="Strong C."/>
            <person name="Farmer C."/>
            <person name="Delahaunty K."/>
            <person name="Markovic C."/>
            <person name="Hall O."/>
            <person name="Minx P."/>
            <person name="Tomlinson C."/>
            <person name="Mitreva M."/>
            <person name="Nelson J."/>
            <person name="Hou S."/>
            <person name="Wollam A."/>
            <person name="Pepin K.H."/>
            <person name="Johnson M."/>
            <person name="Bhonagiri V."/>
            <person name="Nash W.E."/>
            <person name="Warren W."/>
            <person name="Chinwalla A."/>
            <person name="Mardis E.R."/>
            <person name="Wilson R.K."/>
        </authorList>
    </citation>
    <scope>NUCLEOTIDE SEQUENCE [LARGE SCALE GENOMIC DNA]</scope>
    <source>
        <strain evidence="2">ATCC 51147</strain>
    </source>
</reference>
<feature type="compositionally biased region" description="Polar residues" evidence="1">
    <location>
        <begin position="38"/>
        <end position="50"/>
    </location>
</feature>
<comment type="caution">
    <text evidence="2">The sequence shown here is derived from an EMBL/GenBank/DDBJ whole genome shotgun (WGS) entry which is preliminary data.</text>
</comment>
<dbReference type="AlphaFoldDB" id="C4GG89"/>
<evidence type="ECO:0000313" key="2">
    <source>
        <dbReference type="EMBL" id="EEP69244.1"/>
    </source>
</evidence>
<sequence length="81" mass="9078">MQTKWAISARFLMERKKAARQPENGKPALRLSDKGATRPQNGQPKMQRQPETAAKRFQAALTGRMKPPTIRALFVKPSSST</sequence>